<keyword evidence="3 10" id="KW-0813">Transport</keyword>
<evidence type="ECO:0000256" key="10">
    <source>
        <dbReference type="RuleBase" id="RU000488"/>
    </source>
</evidence>
<dbReference type="InterPro" id="IPR050567">
    <property type="entry name" value="Mitochondrial_Carrier"/>
</dbReference>
<proteinExistence type="inferred from homology"/>
<accession>G0U1G8</accession>
<evidence type="ECO:0000256" key="4">
    <source>
        <dbReference type="ARBA" id="ARBA00022692"/>
    </source>
</evidence>
<dbReference type="GO" id="GO:0031966">
    <property type="term" value="C:mitochondrial membrane"/>
    <property type="evidence" value="ECO:0007669"/>
    <property type="project" value="UniProtKB-SubCell"/>
</dbReference>
<dbReference type="InterPro" id="IPR023395">
    <property type="entry name" value="MCP_dom_sf"/>
</dbReference>
<keyword evidence="4 9" id="KW-0812">Transmembrane</keyword>
<feature type="repeat" description="Solcar" evidence="9">
    <location>
        <begin position="196"/>
        <end position="281"/>
    </location>
</feature>
<dbReference type="Gene3D" id="1.50.40.10">
    <property type="entry name" value="Mitochondrial carrier domain"/>
    <property type="match status" value="1"/>
</dbReference>
<comment type="similarity">
    <text evidence="2 10">Belongs to the mitochondrial carrier (TC 2.A.29) family.</text>
</comment>
<keyword evidence="6" id="KW-1133">Transmembrane helix</keyword>
<protein>
    <submittedName>
        <fullName evidence="11">Putative mitochondrial carrier protein</fullName>
    </submittedName>
</protein>
<dbReference type="PANTHER" id="PTHR45624:SF12">
    <property type="entry name" value="MITOCHONDRIAL ORNITHINE TRANSPORTER 1"/>
    <property type="match status" value="1"/>
</dbReference>
<keyword evidence="8 9" id="KW-0472">Membrane</keyword>
<evidence type="ECO:0000256" key="3">
    <source>
        <dbReference type="ARBA" id="ARBA00022448"/>
    </source>
</evidence>
<evidence type="ECO:0000256" key="6">
    <source>
        <dbReference type="ARBA" id="ARBA00022989"/>
    </source>
</evidence>
<feature type="repeat" description="Solcar" evidence="9">
    <location>
        <begin position="95"/>
        <end position="185"/>
    </location>
</feature>
<dbReference type="GO" id="GO:1990575">
    <property type="term" value="P:mitochondrial L-ornithine transmembrane transport"/>
    <property type="evidence" value="ECO:0007669"/>
    <property type="project" value="TreeGrafter"/>
</dbReference>
<name>G0U1G8_TRYVY</name>
<evidence type="ECO:0000256" key="2">
    <source>
        <dbReference type="ARBA" id="ARBA00006375"/>
    </source>
</evidence>
<gene>
    <name evidence="11" type="ORF">TVY486_0805310</name>
</gene>
<organism evidence="11">
    <name type="scientific">Trypanosoma vivax (strain Y486)</name>
    <dbReference type="NCBI Taxonomy" id="1055687"/>
    <lineage>
        <taxon>Eukaryota</taxon>
        <taxon>Discoba</taxon>
        <taxon>Euglenozoa</taxon>
        <taxon>Kinetoplastea</taxon>
        <taxon>Metakinetoplastina</taxon>
        <taxon>Trypanosomatida</taxon>
        <taxon>Trypanosomatidae</taxon>
        <taxon>Trypanosoma</taxon>
        <taxon>Duttonella</taxon>
    </lineage>
</organism>
<sequence>MVPDVCHTLIAGIVSGVAGTVIEYPLDTLKVRLQTCGGRYSGYWNCARIVVREEGARALYNGVSMRFIGSAIEHAVIFSSYKWTLRAIGADELHPNMEQIAVGGIGGGVVSTLFITPLELVKCRMQVGKVTARCGRQVWGVWNCALEIVREGGPTALYRGCFATLAREVPGTAAYCGTYDKMKEMLIPVGGTAEDLSAWHFMLAGGTSGVAFWSIFFPADVVKTRVQVDPTFARSGFFKALRQLYLEGGVHALYCGWTGTVVRAFPSNAIIFSMYDLTMRLLRGQLFA</sequence>
<evidence type="ECO:0000313" key="11">
    <source>
        <dbReference type="EMBL" id="CCC49924.1"/>
    </source>
</evidence>
<keyword evidence="5" id="KW-0677">Repeat</keyword>
<dbReference type="Pfam" id="PF00153">
    <property type="entry name" value="Mito_carr"/>
    <property type="match status" value="3"/>
</dbReference>
<dbReference type="InterPro" id="IPR018108">
    <property type="entry name" value="MCP_transmembrane"/>
</dbReference>
<feature type="repeat" description="Solcar" evidence="9">
    <location>
        <begin position="3"/>
        <end position="87"/>
    </location>
</feature>
<dbReference type="PANTHER" id="PTHR45624">
    <property type="entry name" value="MITOCHONDRIAL BASIC AMINO ACIDS TRANSPORTER-RELATED"/>
    <property type="match status" value="1"/>
</dbReference>
<dbReference type="EMBL" id="HE573024">
    <property type="protein sequence ID" value="CCC49924.1"/>
    <property type="molecule type" value="Genomic_DNA"/>
</dbReference>
<evidence type="ECO:0000256" key="9">
    <source>
        <dbReference type="PROSITE-ProRule" id="PRU00282"/>
    </source>
</evidence>
<evidence type="ECO:0000256" key="8">
    <source>
        <dbReference type="ARBA" id="ARBA00023136"/>
    </source>
</evidence>
<dbReference type="PROSITE" id="PS50920">
    <property type="entry name" value="SOLCAR"/>
    <property type="match status" value="3"/>
</dbReference>
<keyword evidence="7" id="KW-0496">Mitochondrion</keyword>
<dbReference type="VEuPathDB" id="TriTrypDB:TvY486_0805310"/>
<evidence type="ECO:0000256" key="7">
    <source>
        <dbReference type="ARBA" id="ARBA00023128"/>
    </source>
</evidence>
<reference evidence="11" key="1">
    <citation type="journal article" date="2012" name="Proc. Natl. Acad. Sci. U.S.A.">
        <title>Antigenic diversity is generated by distinct evolutionary mechanisms in African trypanosome species.</title>
        <authorList>
            <person name="Jackson A.P."/>
            <person name="Berry A."/>
            <person name="Aslett M."/>
            <person name="Allison H.C."/>
            <person name="Burton P."/>
            <person name="Vavrova-Anderson J."/>
            <person name="Brown R."/>
            <person name="Browne H."/>
            <person name="Corton N."/>
            <person name="Hauser H."/>
            <person name="Gamble J."/>
            <person name="Gilderthorp R."/>
            <person name="Marcello L."/>
            <person name="McQuillan J."/>
            <person name="Otto T.D."/>
            <person name="Quail M.A."/>
            <person name="Sanders M.J."/>
            <person name="van Tonder A."/>
            <person name="Ginger M.L."/>
            <person name="Field M.C."/>
            <person name="Barry J.D."/>
            <person name="Hertz-Fowler C."/>
            <person name="Berriman M."/>
        </authorList>
    </citation>
    <scope>NUCLEOTIDE SEQUENCE</scope>
    <source>
        <strain evidence="11">Y486</strain>
    </source>
</reference>
<evidence type="ECO:0000256" key="1">
    <source>
        <dbReference type="ARBA" id="ARBA00004225"/>
    </source>
</evidence>
<dbReference type="OMA" id="VYRESGW"/>
<evidence type="ECO:0000256" key="5">
    <source>
        <dbReference type="ARBA" id="ARBA00022737"/>
    </source>
</evidence>
<comment type="subcellular location">
    <subcellularLocation>
        <location evidence="1">Mitochondrion membrane</location>
        <topology evidence="1">Multi-pass membrane protein</topology>
    </subcellularLocation>
</comment>
<dbReference type="SUPFAM" id="SSF103506">
    <property type="entry name" value="Mitochondrial carrier"/>
    <property type="match status" value="1"/>
</dbReference>
<dbReference type="AlphaFoldDB" id="G0U1G8"/>
<dbReference type="GO" id="GO:0000064">
    <property type="term" value="F:L-ornithine transmembrane transporter activity"/>
    <property type="evidence" value="ECO:0007669"/>
    <property type="project" value="TreeGrafter"/>
</dbReference>